<proteinExistence type="predicted"/>
<dbReference type="InterPro" id="IPR044798">
    <property type="entry name" value="EAF1A/B"/>
</dbReference>
<feature type="domain" description="Myb-like" evidence="2">
    <location>
        <begin position="96"/>
        <end position="147"/>
    </location>
</feature>
<name>S8C9P6_9LAMI</name>
<comment type="caution">
    <text evidence="3">The sequence shown here is derived from an EMBL/GenBank/DDBJ whole genome shotgun (WGS) entry which is preliminary data.</text>
</comment>
<gene>
    <name evidence="3" type="ORF">M569_11252</name>
</gene>
<feature type="compositionally biased region" description="Basic and acidic residues" evidence="1">
    <location>
        <begin position="35"/>
        <end position="47"/>
    </location>
</feature>
<accession>S8C9P6</accession>
<dbReference type="Proteomes" id="UP000015453">
    <property type="component" value="Unassembled WGS sequence"/>
</dbReference>
<evidence type="ECO:0000313" key="3">
    <source>
        <dbReference type="EMBL" id="EPS63530.1"/>
    </source>
</evidence>
<dbReference type="EMBL" id="AUSU01005423">
    <property type="protein sequence ID" value="EPS63530.1"/>
    <property type="molecule type" value="Genomic_DNA"/>
</dbReference>
<dbReference type="Gene3D" id="1.10.10.60">
    <property type="entry name" value="Homeodomain-like"/>
    <property type="match status" value="1"/>
</dbReference>
<dbReference type="PANTHER" id="PTHR46774:SF3">
    <property type="entry name" value="CHROMATIN MODIFICATION-RELATED PROTEIN EAF1 A-RELATED"/>
    <property type="match status" value="1"/>
</dbReference>
<protein>
    <recommendedName>
        <fullName evidence="2">Myb-like domain-containing protein</fullName>
    </recommendedName>
</protein>
<feature type="region of interest" description="Disordered" evidence="1">
    <location>
        <begin position="150"/>
        <end position="174"/>
    </location>
</feature>
<dbReference type="SMART" id="SM00717">
    <property type="entry name" value="SANT"/>
    <property type="match status" value="1"/>
</dbReference>
<evidence type="ECO:0000259" key="2">
    <source>
        <dbReference type="PROSITE" id="PS50090"/>
    </source>
</evidence>
<dbReference type="InterPro" id="IPR001005">
    <property type="entry name" value="SANT/Myb"/>
</dbReference>
<sequence length="215" mass="23818">RDHFKRRSENCLAESNGNSGLFGQPPLKKPKVLRQSRDNPYDGHLHDGGSGPSPVTSQFSNMHNQNKFVKMAGSRDRGRSIKGLKIPAGQPGSGIPWSVFEDQALVVLVHDLGPNWELISDAFNSTLQFKCVFRNAKECKERHYVLMDRTSADGADSTEDSGSSQPYPSTLPGIPKGSARQLFQRLQGPVDEDTLKSHFGTIIMIGQKLLHHRNQ</sequence>
<dbReference type="OrthoDB" id="372624at2759"/>
<dbReference type="CDD" id="cd00167">
    <property type="entry name" value="SANT"/>
    <property type="match status" value="1"/>
</dbReference>
<dbReference type="AlphaFoldDB" id="S8C9P6"/>
<reference evidence="3 4" key="1">
    <citation type="journal article" date="2013" name="BMC Genomics">
        <title>The miniature genome of a carnivorous plant Genlisea aurea contains a low number of genes and short non-coding sequences.</title>
        <authorList>
            <person name="Leushkin E.V."/>
            <person name="Sutormin R.A."/>
            <person name="Nabieva E.R."/>
            <person name="Penin A.A."/>
            <person name="Kondrashov A.S."/>
            <person name="Logacheva M.D."/>
        </authorList>
    </citation>
    <scope>NUCLEOTIDE SEQUENCE [LARGE SCALE GENOMIC DNA]</scope>
</reference>
<evidence type="ECO:0000256" key="1">
    <source>
        <dbReference type="SAM" id="MobiDB-lite"/>
    </source>
</evidence>
<feature type="non-terminal residue" evidence="3">
    <location>
        <position position="1"/>
    </location>
</feature>
<feature type="region of interest" description="Disordered" evidence="1">
    <location>
        <begin position="1"/>
        <end position="60"/>
    </location>
</feature>
<dbReference type="SUPFAM" id="SSF46689">
    <property type="entry name" value="Homeodomain-like"/>
    <property type="match status" value="1"/>
</dbReference>
<dbReference type="Pfam" id="PF13921">
    <property type="entry name" value="Myb_DNA-bind_6"/>
    <property type="match status" value="1"/>
</dbReference>
<dbReference type="GO" id="GO:0035267">
    <property type="term" value="C:NuA4 histone acetyltransferase complex"/>
    <property type="evidence" value="ECO:0007669"/>
    <property type="project" value="InterPro"/>
</dbReference>
<dbReference type="InterPro" id="IPR009057">
    <property type="entry name" value="Homeodomain-like_sf"/>
</dbReference>
<dbReference type="PROSITE" id="PS50090">
    <property type="entry name" value="MYB_LIKE"/>
    <property type="match status" value="1"/>
</dbReference>
<organism evidence="3 4">
    <name type="scientific">Genlisea aurea</name>
    <dbReference type="NCBI Taxonomy" id="192259"/>
    <lineage>
        <taxon>Eukaryota</taxon>
        <taxon>Viridiplantae</taxon>
        <taxon>Streptophyta</taxon>
        <taxon>Embryophyta</taxon>
        <taxon>Tracheophyta</taxon>
        <taxon>Spermatophyta</taxon>
        <taxon>Magnoliopsida</taxon>
        <taxon>eudicotyledons</taxon>
        <taxon>Gunneridae</taxon>
        <taxon>Pentapetalae</taxon>
        <taxon>asterids</taxon>
        <taxon>lamiids</taxon>
        <taxon>Lamiales</taxon>
        <taxon>Lentibulariaceae</taxon>
        <taxon>Genlisea</taxon>
    </lineage>
</organism>
<keyword evidence="4" id="KW-1185">Reference proteome</keyword>
<evidence type="ECO:0000313" key="4">
    <source>
        <dbReference type="Proteomes" id="UP000015453"/>
    </source>
</evidence>
<dbReference type="PANTHER" id="PTHR46774">
    <property type="entry name" value="CHROMATIN MODIFICATION-RELATED PROTEIN EAF1 A-RELATED"/>
    <property type="match status" value="1"/>
</dbReference>
<feature type="non-terminal residue" evidence="3">
    <location>
        <position position="215"/>
    </location>
</feature>